<evidence type="ECO:0000313" key="2">
    <source>
        <dbReference type="EMBL" id="GAH45019.1"/>
    </source>
</evidence>
<dbReference type="CDD" id="cd03801">
    <property type="entry name" value="GT4_PimA-like"/>
    <property type="match status" value="1"/>
</dbReference>
<dbReference type="PANTHER" id="PTHR45947">
    <property type="entry name" value="SULFOQUINOVOSYL TRANSFERASE SQD2"/>
    <property type="match status" value="1"/>
</dbReference>
<proteinExistence type="predicted"/>
<protein>
    <recommendedName>
        <fullName evidence="1">Glycosyl transferase family 1 domain-containing protein</fullName>
    </recommendedName>
</protein>
<accession>X1GTV4</accession>
<dbReference type="GO" id="GO:0016757">
    <property type="term" value="F:glycosyltransferase activity"/>
    <property type="evidence" value="ECO:0007669"/>
    <property type="project" value="InterPro"/>
</dbReference>
<gene>
    <name evidence="2" type="ORF">S03H2_21501</name>
</gene>
<dbReference type="Gene3D" id="3.40.50.2000">
    <property type="entry name" value="Glycogen Phosphorylase B"/>
    <property type="match status" value="1"/>
</dbReference>
<reference evidence="2" key="1">
    <citation type="journal article" date="2014" name="Front. Microbiol.">
        <title>High frequency of phylogenetically diverse reductive dehalogenase-homologous genes in deep subseafloor sedimentary metagenomes.</title>
        <authorList>
            <person name="Kawai M."/>
            <person name="Futagami T."/>
            <person name="Toyoda A."/>
            <person name="Takaki Y."/>
            <person name="Nishi S."/>
            <person name="Hori S."/>
            <person name="Arai W."/>
            <person name="Tsubouchi T."/>
            <person name="Morono Y."/>
            <person name="Uchiyama I."/>
            <person name="Ito T."/>
            <person name="Fujiyama A."/>
            <person name="Inagaki F."/>
            <person name="Takami H."/>
        </authorList>
    </citation>
    <scope>NUCLEOTIDE SEQUENCE</scope>
    <source>
        <strain evidence="2">Expedition CK06-06</strain>
    </source>
</reference>
<dbReference type="InterPro" id="IPR050194">
    <property type="entry name" value="Glycosyltransferase_grp1"/>
</dbReference>
<dbReference type="PANTHER" id="PTHR45947:SF3">
    <property type="entry name" value="SULFOQUINOVOSYL TRANSFERASE SQD2"/>
    <property type="match status" value="1"/>
</dbReference>
<name>X1GTV4_9ZZZZ</name>
<evidence type="ECO:0000259" key="1">
    <source>
        <dbReference type="Pfam" id="PF00534"/>
    </source>
</evidence>
<organism evidence="2">
    <name type="scientific">marine sediment metagenome</name>
    <dbReference type="NCBI Taxonomy" id="412755"/>
    <lineage>
        <taxon>unclassified sequences</taxon>
        <taxon>metagenomes</taxon>
        <taxon>ecological metagenomes</taxon>
    </lineage>
</organism>
<dbReference type="InterPro" id="IPR001296">
    <property type="entry name" value="Glyco_trans_1"/>
</dbReference>
<comment type="caution">
    <text evidence="2">The sequence shown here is derived from an EMBL/GenBank/DDBJ whole genome shotgun (WGS) entry which is preliminary data.</text>
</comment>
<dbReference type="AlphaFoldDB" id="X1GTV4"/>
<dbReference type="Pfam" id="PF00534">
    <property type="entry name" value="Glycos_transf_1"/>
    <property type="match status" value="1"/>
</dbReference>
<feature type="non-terminal residue" evidence="2">
    <location>
        <position position="1"/>
    </location>
</feature>
<dbReference type="SUPFAM" id="SSF53756">
    <property type="entry name" value="UDP-Glycosyltransferase/glycogen phosphorylase"/>
    <property type="match status" value="1"/>
</dbReference>
<feature type="domain" description="Glycosyl transferase family 1" evidence="1">
    <location>
        <begin position="14"/>
        <end position="109"/>
    </location>
</feature>
<dbReference type="EMBL" id="BARU01011453">
    <property type="protein sequence ID" value="GAH45019.1"/>
    <property type="molecule type" value="Genomic_DNA"/>
</dbReference>
<sequence length="139" mass="16065">ELEKKVRNLGRKFKNVHYLGHVVQDEMLVAYSSNDILIAPFRNEPMSWVGLEAQSCGLPVIVSGVSGPQDMIIDGETGFIVKNKPENFVEQIKYFYNLKKKDRTKFSHFGTKAREHIIKKFHPNLVFDKLEKMLEEGRI</sequence>